<proteinExistence type="predicted"/>
<feature type="region of interest" description="Disordered" evidence="1">
    <location>
        <begin position="134"/>
        <end position="158"/>
    </location>
</feature>
<evidence type="ECO:0000256" key="1">
    <source>
        <dbReference type="SAM" id="MobiDB-lite"/>
    </source>
</evidence>
<accession>A0A5E4QHG3</accession>
<feature type="compositionally biased region" description="Low complexity" evidence="1">
    <location>
        <begin position="134"/>
        <end position="148"/>
    </location>
</feature>
<feature type="compositionally biased region" description="Polar residues" evidence="1">
    <location>
        <begin position="149"/>
        <end position="158"/>
    </location>
</feature>
<reference evidence="2 3" key="1">
    <citation type="submission" date="2017-07" db="EMBL/GenBank/DDBJ databases">
        <authorList>
            <person name="Talla V."/>
            <person name="Backstrom N."/>
        </authorList>
    </citation>
    <scope>NUCLEOTIDE SEQUENCE [LARGE SCALE GENOMIC DNA]</scope>
</reference>
<name>A0A5E4QHG3_9NEOP</name>
<dbReference type="EMBL" id="FZQP02003046">
    <property type="protein sequence ID" value="VVC97160.1"/>
    <property type="molecule type" value="Genomic_DNA"/>
</dbReference>
<dbReference type="Proteomes" id="UP000324832">
    <property type="component" value="Unassembled WGS sequence"/>
</dbReference>
<evidence type="ECO:0000313" key="3">
    <source>
        <dbReference type="Proteomes" id="UP000324832"/>
    </source>
</evidence>
<keyword evidence="3" id="KW-1185">Reference proteome</keyword>
<gene>
    <name evidence="2" type="ORF">LSINAPIS_LOCUS8516</name>
</gene>
<evidence type="ECO:0000313" key="2">
    <source>
        <dbReference type="EMBL" id="VVC97160.1"/>
    </source>
</evidence>
<protein>
    <submittedName>
        <fullName evidence="2">Uncharacterized protein</fullName>
    </submittedName>
</protein>
<sequence>MDGPHSSVATLLHKLCIILSSSPDEAFELALSSISSYCEKNTNFQDERLLCQKIHTRLASVSARDADKFNESYAKLKNSFVIKQRVAVLSLLLALSESPNQTESTQQLFPIPNLNVANSAIALSGATTSSKSTIGSSWGTSSSKQQGSNQSLPTNSNSNMALALQSGDRASERTCVRDAVLAATGVKTRTSSSWPRSVRILYSRISHLGPLHDKLKEFIDPSSGVMPQGLMGEGLVAAVCESDGGGGTLRRVSVWAQEPLHRLTWLANIAHAAQHKKASCVHRFVHHGDERVSALARRLLTSLL</sequence>
<dbReference type="AlphaFoldDB" id="A0A5E4QHG3"/>
<organism evidence="2 3">
    <name type="scientific">Leptidea sinapis</name>
    <dbReference type="NCBI Taxonomy" id="189913"/>
    <lineage>
        <taxon>Eukaryota</taxon>
        <taxon>Metazoa</taxon>
        <taxon>Ecdysozoa</taxon>
        <taxon>Arthropoda</taxon>
        <taxon>Hexapoda</taxon>
        <taxon>Insecta</taxon>
        <taxon>Pterygota</taxon>
        <taxon>Neoptera</taxon>
        <taxon>Endopterygota</taxon>
        <taxon>Lepidoptera</taxon>
        <taxon>Glossata</taxon>
        <taxon>Ditrysia</taxon>
        <taxon>Papilionoidea</taxon>
        <taxon>Pieridae</taxon>
        <taxon>Dismorphiinae</taxon>
        <taxon>Leptidea</taxon>
    </lineage>
</organism>